<accession>A0A7X3FYH3</accession>
<gene>
    <name evidence="3" type="ORF">GPY61_10615</name>
</gene>
<proteinExistence type="predicted"/>
<evidence type="ECO:0000313" key="4">
    <source>
        <dbReference type="Proteomes" id="UP000443353"/>
    </source>
</evidence>
<dbReference type="EMBL" id="WSES01000003">
    <property type="protein sequence ID" value="MVW60384.1"/>
    <property type="molecule type" value="Genomic_DNA"/>
</dbReference>
<feature type="transmembrane region" description="Helical" evidence="2">
    <location>
        <begin position="283"/>
        <end position="306"/>
    </location>
</feature>
<name>A0A7X3FYH3_9BURK</name>
<feature type="transmembrane region" description="Helical" evidence="2">
    <location>
        <begin position="326"/>
        <end position="347"/>
    </location>
</feature>
<feature type="transmembrane region" description="Helical" evidence="2">
    <location>
        <begin position="252"/>
        <end position="271"/>
    </location>
</feature>
<feature type="transmembrane region" description="Helical" evidence="2">
    <location>
        <begin position="144"/>
        <end position="163"/>
    </location>
</feature>
<feature type="region of interest" description="Disordered" evidence="1">
    <location>
        <begin position="1"/>
        <end position="25"/>
    </location>
</feature>
<dbReference type="InterPro" id="IPR022134">
    <property type="entry name" value="DUF3667"/>
</dbReference>
<dbReference type="AlphaFoldDB" id="A0A7X3FYH3"/>
<comment type="caution">
    <text evidence="3">The sequence shown here is derived from an EMBL/GenBank/DDBJ whole genome shotgun (WGS) entry which is preliminary data.</text>
</comment>
<feature type="transmembrane region" description="Helical" evidence="2">
    <location>
        <begin position="359"/>
        <end position="382"/>
    </location>
</feature>
<evidence type="ECO:0000256" key="2">
    <source>
        <dbReference type="SAM" id="Phobius"/>
    </source>
</evidence>
<organism evidence="3 4">
    <name type="scientific">Massilia cellulosiltytica</name>
    <dbReference type="NCBI Taxonomy" id="2683234"/>
    <lineage>
        <taxon>Bacteria</taxon>
        <taxon>Pseudomonadati</taxon>
        <taxon>Pseudomonadota</taxon>
        <taxon>Betaproteobacteria</taxon>
        <taxon>Burkholderiales</taxon>
        <taxon>Oxalobacteraceae</taxon>
        <taxon>Telluria group</taxon>
        <taxon>Massilia</taxon>
    </lineage>
</organism>
<evidence type="ECO:0000256" key="1">
    <source>
        <dbReference type="SAM" id="MobiDB-lite"/>
    </source>
</evidence>
<protein>
    <submittedName>
        <fullName evidence="3">DUF3667 domain-containing protein</fullName>
    </submittedName>
</protein>
<reference evidence="3 4" key="1">
    <citation type="submission" date="2019-12" db="EMBL/GenBank/DDBJ databases">
        <authorList>
            <person name="Li C."/>
            <person name="Zhao J."/>
        </authorList>
    </citation>
    <scope>NUCLEOTIDE SEQUENCE [LARGE SCALE GENOMIC DNA]</scope>
    <source>
        <strain evidence="3 4">NEAU-DD11</strain>
    </source>
</reference>
<dbReference type="Proteomes" id="UP000443353">
    <property type="component" value="Unassembled WGS sequence"/>
</dbReference>
<keyword evidence="2" id="KW-1133">Transmembrane helix</keyword>
<keyword evidence="2" id="KW-0472">Membrane</keyword>
<feature type="compositionally biased region" description="Basic residues" evidence="1">
    <location>
        <begin position="1"/>
        <end position="11"/>
    </location>
</feature>
<sequence length="385" mass="42723">MRHRTSRRRKSTGGGRCRWTEPRPRENSRILHRHRSCNLAGILPEESDRLKPSLEIVHHHGAEHKTPRRCPNCQANARDRFCSLCGETLTVHSPSAGEFIHEFIGHYVALEGRLWRTLRLLMSRPGQLTVDFLRGRRVPYIDPLRLYLTLSLVMFGLIKLYGVDLPQVTFDDRSFGATYSHAMPGLARDDGTFPVAALSIKGKSDSGTHTVGQALMTLGSVDPTWAKNAQRFMAAAPEEQADIVNHGFLANLPYMLIGALPLFAGYLKLIWWRSRRRYGDHLVFALHTTAFAFVLASVMIVIPGNLGWLIACAAQGNFALVSVWDIVQLLPVAWIVAYVPAAMHTVYGGGRLAAVGRSLVLMTVHVTVICSLVVGAEIIAILRHG</sequence>
<keyword evidence="4" id="KW-1185">Reference proteome</keyword>
<keyword evidence="2" id="KW-0812">Transmembrane</keyword>
<evidence type="ECO:0000313" key="3">
    <source>
        <dbReference type="EMBL" id="MVW60384.1"/>
    </source>
</evidence>
<dbReference type="Pfam" id="PF12412">
    <property type="entry name" value="DUF3667"/>
    <property type="match status" value="1"/>
</dbReference>